<sequence length="182" mass="20764">MNQMPQTRGGSSPYKQEGAFANGGFNAGCNNTQRMDEYEYEYVSNDDKYFDYVEDKYGNIYNIEEAQRRGLIEPDDFRERGISNIIGKAALEGYKAFKSELKKKRKKIKKLNSFTTTSNYGPQPSNYGPQPSNYRPQPYNQQPQTSNHNITSNFIQTASLVVDFVRLGMDLIGGDISIPDFY</sequence>
<comment type="caution">
    <text evidence="2">The sequence shown here is derived from an EMBL/GenBank/DDBJ whole genome shotgun (WGS) entry which is preliminary data.</text>
</comment>
<name>A0A1Y2BP98_9FUNG</name>
<proteinExistence type="predicted"/>
<dbReference type="Proteomes" id="UP000193920">
    <property type="component" value="Unassembled WGS sequence"/>
</dbReference>
<feature type="compositionally biased region" description="Low complexity" evidence="1">
    <location>
        <begin position="129"/>
        <end position="144"/>
    </location>
</feature>
<feature type="compositionally biased region" description="Polar residues" evidence="1">
    <location>
        <begin position="112"/>
        <end position="128"/>
    </location>
</feature>
<organism evidence="2 3">
    <name type="scientific">Neocallimastix californiae</name>
    <dbReference type="NCBI Taxonomy" id="1754190"/>
    <lineage>
        <taxon>Eukaryota</taxon>
        <taxon>Fungi</taxon>
        <taxon>Fungi incertae sedis</taxon>
        <taxon>Chytridiomycota</taxon>
        <taxon>Chytridiomycota incertae sedis</taxon>
        <taxon>Neocallimastigomycetes</taxon>
        <taxon>Neocallimastigales</taxon>
        <taxon>Neocallimastigaceae</taxon>
        <taxon>Neocallimastix</taxon>
    </lineage>
</organism>
<evidence type="ECO:0000256" key="1">
    <source>
        <dbReference type="SAM" id="MobiDB-lite"/>
    </source>
</evidence>
<evidence type="ECO:0000313" key="3">
    <source>
        <dbReference type="Proteomes" id="UP000193920"/>
    </source>
</evidence>
<dbReference type="EMBL" id="MCOG01000147">
    <property type="protein sequence ID" value="ORY36571.1"/>
    <property type="molecule type" value="Genomic_DNA"/>
</dbReference>
<accession>A0A1Y2BP98</accession>
<protein>
    <submittedName>
        <fullName evidence="2">Uncharacterized protein</fullName>
    </submittedName>
</protein>
<evidence type="ECO:0000313" key="2">
    <source>
        <dbReference type="EMBL" id="ORY36571.1"/>
    </source>
</evidence>
<gene>
    <name evidence="2" type="ORF">LY90DRAFT_704785</name>
</gene>
<keyword evidence="3" id="KW-1185">Reference proteome</keyword>
<dbReference type="AlphaFoldDB" id="A0A1Y2BP98"/>
<feature type="region of interest" description="Disordered" evidence="1">
    <location>
        <begin position="112"/>
        <end position="148"/>
    </location>
</feature>
<reference evidence="2 3" key="1">
    <citation type="submission" date="2016-08" db="EMBL/GenBank/DDBJ databases">
        <title>A Parts List for Fungal Cellulosomes Revealed by Comparative Genomics.</title>
        <authorList>
            <consortium name="DOE Joint Genome Institute"/>
            <person name="Haitjema C.H."/>
            <person name="Gilmore S.P."/>
            <person name="Henske J.K."/>
            <person name="Solomon K.V."/>
            <person name="De Groot R."/>
            <person name="Kuo A."/>
            <person name="Mondo S.J."/>
            <person name="Salamov A.A."/>
            <person name="Labutti K."/>
            <person name="Zhao Z."/>
            <person name="Chiniquy J."/>
            <person name="Barry K."/>
            <person name="Brewer H.M."/>
            <person name="Purvine S.O."/>
            <person name="Wright A.T."/>
            <person name="Boxma B."/>
            <person name="Van Alen T."/>
            <person name="Hackstein J.H."/>
            <person name="Baker S.E."/>
            <person name="Grigoriev I.V."/>
            <person name="O'Malley M.A."/>
        </authorList>
    </citation>
    <scope>NUCLEOTIDE SEQUENCE [LARGE SCALE GENOMIC DNA]</scope>
    <source>
        <strain evidence="2 3">G1</strain>
    </source>
</reference>